<dbReference type="Pfam" id="PF08281">
    <property type="entry name" value="Sigma70_r4_2"/>
    <property type="match status" value="1"/>
</dbReference>
<evidence type="ECO:0000259" key="7">
    <source>
        <dbReference type="Pfam" id="PF08281"/>
    </source>
</evidence>
<keyword evidence="3" id="KW-0731">Sigma factor</keyword>
<keyword evidence="2" id="KW-0805">Transcription regulation</keyword>
<dbReference type="GO" id="GO:0006352">
    <property type="term" value="P:DNA-templated transcription initiation"/>
    <property type="evidence" value="ECO:0007669"/>
    <property type="project" value="InterPro"/>
</dbReference>
<evidence type="ECO:0000256" key="3">
    <source>
        <dbReference type="ARBA" id="ARBA00023082"/>
    </source>
</evidence>
<dbReference type="InterPro" id="IPR007627">
    <property type="entry name" value="RNA_pol_sigma70_r2"/>
</dbReference>
<dbReference type="Gene3D" id="1.10.1740.10">
    <property type="match status" value="1"/>
</dbReference>
<protein>
    <submittedName>
        <fullName evidence="8">RNA polymerase sigma factor</fullName>
    </submittedName>
</protein>
<dbReference type="Pfam" id="PF04542">
    <property type="entry name" value="Sigma70_r2"/>
    <property type="match status" value="1"/>
</dbReference>
<dbReference type="InterPro" id="IPR014284">
    <property type="entry name" value="RNA_pol_sigma-70_dom"/>
</dbReference>
<dbReference type="Proteomes" id="UP000754750">
    <property type="component" value="Unassembled WGS sequence"/>
</dbReference>
<dbReference type="EMBL" id="SVNY01000006">
    <property type="protein sequence ID" value="MBE6834213.1"/>
    <property type="molecule type" value="Genomic_DNA"/>
</dbReference>
<reference evidence="8" key="1">
    <citation type="submission" date="2019-04" db="EMBL/GenBank/DDBJ databases">
        <title>Evolution of Biomass-Degrading Anaerobic Consortia Revealed by Metagenomics.</title>
        <authorList>
            <person name="Peng X."/>
        </authorList>
    </citation>
    <scope>NUCLEOTIDE SEQUENCE</scope>
    <source>
        <strain evidence="8">SIG551</strain>
    </source>
</reference>
<dbReference type="SUPFAM" id="SSF88946">
    <property type="entry name" value="Sigma2 domain of RNA polymerase sigma factors"/>
    <property type="match status" value="1"/>
</dbReference>
<accession>A0A928KUE3</accession>
<dbReference type="InterPro" id="IPR039425">
    <property type="entry name" value="RNA_pol_sigma-70-like"/>
</dbReference>
<evidence type="ECO:0000256" key="2">
    <source>
        <dbReference type="ARBA" id="ARBA00023015"/>
    </source>
</evidence>
<dbReference type="CDD" id="cd06171">
    <property type="entry name" value="Sigma70_r4"/>
    <property type="match status" value="1"/>
</dbReference>
<dbReference type="SUPFAM" id="SSF88659">
    <property type="entry name" value="Sigma3 and sigma4 domains of RNA polymerase sigma factors"/>
    <property type="match status" value="1"/>
</dbReference>
<evidence type="ECO:0000256" key="4">
    <source>
        <dbReference type="ARBA" id="ARBA00023125"/>
    </source>
</evidence>
<dbReference type="InterPro" id="IPR013249">
    <property type="entry name" value="RNA_pol_sigma70_r4_t2"/>
</dbReference>
<dbReference type="InterPro" id="IPR013324">
    <property type="entry name" value="RNA_pol_sigma_r3/r4-like"/>
</dbReference>
<dbReference type="PANTHER" id="PTHR43133">
    <property type="entry name" value="RNA POLYMERASE ECF-TYPE SIGMA FACTO"/>
    <property type="match status" value="1"/>
</dbReference>
<dbReference type="InterPro" id="IPR036388">
    <property type="entry name" value="WH-like_DNA-bd_sf"/>
</dbReference>
<name>A0A928KUE3_9FIRM</name>
<dbReference type="GO" id="GO:0003677">
    <property type="term" value="F:DNA binding"/>
    <property type="evidence" value="ECO:0007669"/>
    <property type="project" value="UniProtKB-KW"/>
</dbReference>
<evidence type="ECO:0000259" key="6">
    <source>
        <dbReference type="Pfam" id="PF04542"/>
    </source>
</evidence>
<evidence type="ECO:0000256" key="1">
    <source>
        <dbReference type="ARBA" id="ARBA00010641"/>
    </source>
</evidence>
<dbReference type="NCBIfam" id="TIGR02937">
    <property type="entry name" value="sigma70-ECF"/>
    <property type="match status" value="1"/>
</dbReference>
<evidence type="ECO:0000313" key="9">
    <source>
        <dbReference type="Proteomes" id="UP000754750"/>
    </source>
</evidence>
<feature type="domain" description="RNA polymerase sigma-70 region 2" evidence="6">
    <location>
        <begin position="20"/>
        <end position="89"/>
    </location>
</feature>
<dbReference type="GO" id="GO:0016987">
    <property type="term" value="F:sigma factor activity"/>
    <property type="evidence" value="ECO:0007669"/>
    <property type="project" value="UniProtKB-KW"/>
</dbReference>
<organism evidence="8 9">
    <name type="scientific">Faecalispora sporosphaeroides</name>
    <dbReference type="NCBI Taxonomy" id="1549"/>
    <lineage>
        <taxon>Bacteria</taxon>
        <taxon>Bacillati</taxon>
        <taxon>Bacillota</taxon>
        <taxon>Clostridia</taxon>
        <taxon>Eubacteriales</taxon>
        <taxon>Oscillospiraceae</taxon>
        <taxon>Faecalispora</taxon>
    </lineage>
</organism>
<feature type="domain" description="RNA polymerase sigma factor 70 region 4 type 2" evidence="7">
    <location>
        <begin position="121"/>
        <end position="171"/>
    </location>
</feature>
<evidence type="ECO:0000313" key="8">
    <source>
        <dbReference type="EMBL" id="MBE6834213.1"/>
    </source>
</evidence>
<proteinExistence type="inferred from homology"/>
<sequence>MLIFSMVIQNEEDRSIIENLYHNYHRLMMYIAREILKDHDKAEDAVSQTYIKIIDNLQKFSFEDCNKTKGLIVILVRNICYDMLKSENRWGLVSLDETNLPGNLEDLPYETLASEEGYRTILSGISELSEKSGSVLKLKYIYDYSDREIAALLNISQENVRVRLHRAKAALLQKLTEGGAAHE</sequence>
<keyword evidence="5" id="KW-0804">Transcription</keyword>
<comment type="caution">
    <text evidence="8">The sequence shown here is derived from an EMBL/GenBank/DDBJ whole genome shotgun (WGS) entry which is preliminary data.</text>
</comment>
<evidence type="ECO:0000256" key="5">
    <source>
        <dbReference type="ARBA" id="ARBA00023163"/>
    </source>
</evidence>
<dbReference type="PANTHER" id="PTHR43133:SF8">
    <property type="entry name" value="RNA POLYMERASE SIGMA FACTOR HI_1459-RELATED"/>
    <property type="match status" value="1"/>
</dbReference>
<dbReference type="InterPro" id="IPR013325">
    <property type="entry name" value="RNA_pol_sigma_r2"/>
</dbReference>
<comment type="similarity">
    <text evidence="1">Belongs to the sigma-70 factor family. ECF subfamily.</text>
</comment>
<dbReference type="AlphaFoldDB" id="A0A928KUE3"/>
<gene>
    <name evidence="8" type="ORF">E7512_11670</name>
</gene>
<dbReference type="Gene3D" id="1.10.10.10">
    <property type="entry name" value="Winged helix-like DNA-binding domain superfamily/Winged helix DNA-binding domain"/>
    <property type="match status" value="1"/>
</dbReference>
<keyword evidence="4" id="KW-0238">DNA-binding</keyword>